<proteinExistence type="predicted"/>
<dbReference type="EMBL" id="CP043329">
    <property type="protein sequence ID" value="QEK53146.1"/>
    <property type="molecule type" value="Genomic_DNA"/>
</dbReference>
<keyword evidence="1" id="KW-1133">Transmembrane helix</keyword>
<feature type="transmembrane region" description="Helical" evidence="1">
    <location>
        <begin position="134"/>
        <end position="155"/>
    </location>
</feature>
<reference evidence="2 3" key="1">
    <citation type="submission" date="2019-08" db="EMBL/GenBank/DDBJ databases">
        <title>Pedobacter sp. nov., isolated from Han river, South Korea.</title>
        <authorList>
            <person name="Lee D.-H."/>
            <person name="Kim Y.-S."/>
            <person name="Hwang E.-M."/>
            <person name="Le Tran T.C."/>
            <person name="Cha C.-J."/>
        </authorList>
    </citation>
    <scope>NUCLEOTIDE SEQUENCE [LARGE SCALE GENOMIC DNA]</scope>
    <source>
        <strain evidence="2 3">CJ43</strain>
    </source>
</reference>
<dbReference type="Proteomes" id="UP000323653">
    <property type="component" value="Chromosome"/>
</dbReference>
<gene>
    <name evidence="2" type="ORF">FYC62_16765</name>
</gene>
<accession>A0A5C0VL43</accession>
<dbReference type="AlphaFoldDB" id="A0A5C0VL43"/>
<sequence>MKEKYLEDIKEIKEIMNRSTRFISLSGLSGVSTGLIALAGLTAAYLIVFQKQNWLIEQAVSIDATNLFYLLLIAVVTLGLSIGSAIFFTTQKAIKQSQKVWDQQSKRLLVNLAIPLLTGGLLCLLLLFKGFIGFLPALTLVFYGLALINASKYTWPELRNLGLFEIILGLIAMQFIAYSLLLWALGFGVIQVIYGLIVQKKYK</sequence>
<name>A0A5C0VL43_9SPHI</name>
<dbReference type="RefSeq" id="WP_149075772.1">
    <property type="nucleotide sequence ID" value="NZ_CP043329.1"/>
</dbReference>
<organism evidence="2 3">
    <name type="scientific">Pedobacter aquae</name>
    <dbReference type="NCBI Taxonomy" id="2605747"/>
    <lineage>
        <taxon>Bacteria</taxon>
        <taxon>Pseudomonadati</taxon>
        <taxon>Bacteroidota</taxon>
        <taxon>Sphingobacteriia</taxon>
        <taxon>Sphingobacteriales</taxon>
        <taxon>Sphingobacteriaceae</taxon>
        <taxon>Pedobacter</taxon>
    </lineage>
</organism>
<feature type="transmembrane region" description="Helical" evidence="1">
    <location>
        <begin position="67"/>
        <end position="88"/>
    </location>
</feature>
<keyword evidence="1" id="KW-0472">Membrane</keyword>
<evidence type="ECO:0000313" key="3">
    <source>
        <dbReference type="Proteomes" id="UP000323653"/>
    </source>
</evidence>
<dbReference type="KEGG" id="pej:FYC62_16765"/>
<evidence type="ECO:0000256" key="1">
    <source>
        <dbReference type="SAM" id="Phobius"/>
    </source>
</evidence>
<keyword evidence="1" id="KW-0812">Transmembrane</keyword>
<keyword evidence="3" id="KW-1185">Reference proteome</keyword>
<evidence type="ECO:0000313" key="2">
    <source>
        <dbReference type="EMBL" id="QEK53146.1"/>
    </source>
</evidence>
<feature type="transmembrane region" description="Helical" evidence="1">
    <location>
        <begin position="21"/>
        <end position="47"/>
    </location>
</feature>
<feature type="transmembrane region" description="Helical" evidence="1">
    <location>
        <begin position="108"/>
        <end position="128"/>
    </location>
</feature>
<feature type="transmembrane region" description="Helical" evidence="1">
    <location>
        <begin position="167"/>
        <end position="197"/>
    </location>
</feature>
<protein>
    <submittedName>
        <fullName evidence="2">Uncharacterized protein</fullName>
    </submittedName>
</protein>